<dbReference type="EMBL" id="UZAJ01005834">
    <property type="protein sequence ID" value="VDO45912.1"/>
    <property type="molecule type" value="Genomic_DNA"/>
</dbReference>
<evidence type="ECO:0000313" key="4">
    <source>
        <dbReference type="WBParaSite" id="OFLC_0000625001-mRNA-1"/>
    </source>
</evidence>
<proteinExistence type="predicted"/>
<protein>
    <submittedName>
        <fullName evidence="4">NR LBD domain-containing protein</fullName>
    </submittedName>
</protein>
<evidence type="ECO:0000313" key="3">
    <source>
        <dbReference type="Proteomes" id="UP000267606"/>
    </source>
</evidence>
<reference evidence="4" key="1">
    <citation type="submission" date="2016-06" db="UniProtKB">
        <authorList>
            <consortium name="WormBaseParasite"/>
        </authorList>
    </citation>
    <scope>IDENTIFICATION</scope>
</reference>
<dbReference type="WBParaSite" id="OFLC_0000625001-mRNA-1">
    <property type="protein sequence ID" value="OFLC_0000625001-mRNA-1"/>
    <property type="gene ID" value="OFLC_0000625001"/>
</dbReference>
<sequence>MTEMLTTFGEKTKKLDTDRAVIINTLPMRLQHEPQEQFNETIFRLISLKFNLKNDVIDRIIRFPLIDDDPDQELGVKCLVSFCSRVHRDRVISQKNRLDPPTTVDPITEPPKELSGEAEFETVAAPANLDMAGERNSNPAD</sequence>
<name>A0A183HFI9_9BILA</name>
<evidence type="ECO:0000256" key="1">
    <source>
        <dbReference type="SAM" id="MobiDB-lite"/>
    </source>
</evidence>
<dbReference type="Proteomes" id="UP000267606">
    <property type="component" value="Unassembled WGS sequence"/>
</dbReference>
<organism evidence="4">
    <name type="scientific">Onchocerca flexuosa</name>
    <dbReference type="NCBI Taxonomy" id="387005"/>
    <lineage>
        <taxon>Eukaryota</taxon>
        <taxon>Metazoa</taxon>
        <taxon>Ecdysozoa</taxon>
        <taxon>Nematoda</taxon>
        <taxon>Chromadorea</taxon>
        <taxon>Rhabditida</taxon>
        <taxon>Spirurina</taxon>
        <taxon>Spiruromorpha</taxon>
        <taxon>Filarioidea</taxon>
        <taxon>Onchocercidae</taxon>
        <taxon>Onchocerca</taxon>
    </lineage>
</organism>
<reference evidence="2 3" key="2">
    <citation type="submission" date="2018-11" db="EMBL/GenBank/DDBJ databases">
        <authorList>
            <consortium name="Pathogen Informatics"/>
        </authorList>
    </citation>
    <scope>NUCLEOTIDE SEQUENCE [LARGE SCALE GENOMIC DNA]</scope>
</reference>
<dbReference type="STRING" id="387005.A0A183HFI9"/>
<dbReference type="AlphaFoldDB" id="A0A183HFI9"/>
<accession>A0A183HFI9</accession>
<evidence type="ECO:0000313" key="2">
    <source>
        <dbReference type="EMBL" id="VDO45912.1"/>
    </source>
</evidence>
<feature type="region of interest" description="Disordered" evidence="1">
    <location>
        <begin position="94"/>
        <end position="116"/>
    </location>
</feature>
<keyword evidence="3" id="KW-1185">Reference proteome</keyword>
<gene>
    <name evidence="2" type="ORF">OFLC_LOCUS6251</name>
</gene>